<dbReference type="Pfam" id="PF04230">
    <property type="entry name" value="PS_pyruv_trans"/>
    <property type="match status" value="1"/>
</dbReference>
<dbReference type="InterPro" id="IPR007345">
    <property type="entry name" value="Polysacch_pyruvyl_Trfase"/>
</dbReference>
<dbReference type="EMBL" id="CAAHFH010000002">
    <property type="protein sequence ID" value="VGO21680.1"/>
    <property type="molecule type" value="Genomic_DNA"/>
</dbReference>
<reference evidence="2 3" key="1">
    <citation type="submission" date="2019-04" db="EMBL/GenBank/DDBJ databases">
        <authorList>
            <person name="Van Vliet M D."/>
        </authorList>
    </citation>
    <scope>NUCLEOTIDE SEQUENCE [LARGE SCALE GENOMIC DNA]</scope>
    <source>
        <strain evidence="2 3">F21</strain>
    </source>
</reference>
<evidence type="ECO:0000313" key="2">
    <source>
        <dbReference type="EMBL" id="VGO21680.1"/>
    </source>
</evidence>
<protein>
    <recommendedName>
        <fullName evidence="1">Polysaccharide pyruvyl transferase domain-containing protein</fullName>
    </recommendedName>
</protein>
<evidence type="ECO:0000259" key="1">
    <source>
        <dbReference type="Pfam" id="PF04230"/>
    </source>
</evidence>
<gene>
    <name evidence="2" type="ORF">SCARR_03754</name>
</gene>
<dbReference type="RefSeq" id="WP_136063120.1">
    <property type="nucleotide sequence ID" value="NZ_CAAHFH010000002.1"/>
</dbReference>
<keyword evidence="3" id="KW-1185">Reference proteome</keyword>
<feature type="domain" description="Polysaccharide pyruvyl transferase" evidence="1">
    <location>
        <begin position="13"/>
        <end position="307"/>
    </location>
</feature>
<sequence>MKIGILTFHFCYNYGALLQCIGLYRVLKSIGHDVDVIDFHPVQESKTSLWQGWRLREGISKENFMRRWAELRYGKTMERRFTSLMSGQLTFSRQCNNSNVSYVVQDYDALIVGSDQVWNQKYYYAPPAYLLDFTPPYDGLKISYAACSGNGVIPRDDWDEVSAALKAFGHVSVRNDVTSHWFKQLAGRVPSTVCDPTLLVDFSDLEAKFKLPVEKYILIYVLGDEIEGGHAKAVSAIKKKMGDYPVVWICPTAHRPECQWAGADHIIYDAGPGEWLTLFKNAAFVYTDSFHGAVFSMKYQRPFLAYYCEEMRSHRLRDLAKRYGVESAVVSGLSDAMERMCINDDLDYEQVLEKIENHRSFSIHWLRQSLAGA</sequence>
<evidence type="ECO:0000313" key="3">
    <source>
        <dbReference type="Proteomes" id="UP000346198"/>
    </source>
</evidence>
<organism evidence="2 3">
    <name type="scientific">Pontiella sulfatireligans</name>
    <dbReference type="NCBI Taxonomy" id="2750658"/>
    <lineage>
        <taxon>Bacteria</taxon>
        <taxon>Pseudomonadati</taxon>
        <taxon>Kiritimatiellota</taxon>
        <taxon>Kiritimatiellia</taxon>
        <taxon>Kiritimatiellales</taxon>
        <taxon>Pontiellaceae</taxon>
        <taxon>Pontiella</taxon>
    </lineage>
</organism>
<dbReference type="Proteomes" id="UP000346198">
    <property type="component" value="Unassembled WGS sequence"/>
</dbReference>
<dbReference type="AlphaFoldDB" id="A0A6C2UN29"/>
<accession>A0A6C2UN29</accession>
<proteinExistence type="predicted"/>
<name>A0A6C2UN29_9BACT</name>